<sequence length="293" mass="31831">MKLVSLCAVCLCLFSTASMAQWTTNGNHISNTNTGNVGISTTNPQAKLDINITENPDVPQSGLLLRTNSMYTPTNSENSYFLKTIDNGNNITSFTVRGNGNVGIGTATPEYKLDVRGEIYALGHLKVDGGDIILTRLTHPYGYLIRPNVQGFRNLAFAVEGGGPLDDLHVAANMSSFTGNVGIGTGTTGSYRLAVEGKIAARGVKVTLTTPWPDYVFDSTYAIMPLRDLDSFVTANRHLPGMPTAAEVKEKGIELGEMNAKLLEKIEELTIYVLELKKENMAIREELEAIRKK</sequence>
<proteinExistence type="predicted"/>
<dbReference type="Proteomes" id="UP001220610">
    <property type="component" value="Chromosome"/>
</dbReference>
<evidence type="ECO:0000256" key="2">
    <source>
        <dbReference type="SAM" id="SignalP"/>
    </source>
</evidence>
<keyword evidence="1" id="KW-0175">Coiled coil</keyword>
<reference evidence="3" key="1">
    <citation type="submission" date="2023-03" db="EMBL/GenBank/DDBJ databases">
        <title>Andean soil-derived lignocellulolytic bacterial consortium as a source of novel taxa and putative plastic-active enzymes.</title>
        <authorList>
            <person name="Diaz-Garcia L."/>
            <person name="Chuvochina M."/>
            <person name="Feuerriegel G."/>
            <person name="Bunk B."/>
            <person name="Sproer C."/>
            <person name="Streit W.R."/>
            <person name="Rodriguez L.M."/>
            <person name="Overmann J."/>
            <person name="Jimenez D.J."/>
        </authorList>
    </citation>
    <scope>NUCLEOTIDE SEQUENCE</scope>
    <source>
        <strain evidence="3">MAG 7</strain>
    </source>
</reference>
<feature type="chain" id="PRO_5042553382" description="Endosialidase-like protein" evidence="2">
    <location>
        <begin position="21"/>
        <end position="293"/>
    </location>
</feature>
<evidence type="ECO:0008006" key="5">
    <source>
        <dbReference type="Google" id="ProtNLM"/>
    </source>
</evidence>
<protein>
    <recommendedName>
        <fullName evidence="5">Endosialidase-like protein</fullName>
    </recommendedName>
</protein>
<accession>A0AAJ6BIH4</accession>
<keyword evidence="2" id="KW-0732">Signal</keyword>
<dbReference type="AlphaFoldDB" id="A0AAJ6BIH4"/>
<name>A0AAJ6BIH4_9BACT</name>
<evidence type="ECO:0000313" key="3">
    <source>
        <dbReference type="EMBL" id="WEK36874.1"/>
    </source>
</evidence>
<feature type="signal peptide" evidence="2">
    <location>
        <begin position="1"/>
        <end position="20"/>
    </location>
</feature>
<evidence type="ECO:0000313" key="4">
    <source>
        <dbReference type="Proteomes" id="UP001220610"/>
    </source>
</evidence>
<organism evidence="3 4">
    <name type="scientific">Candidatus Pseudobacter hemicellulosilyticus</name>
    <dbReference type="NCBI Taxonomy" id="3121375"/>
    <lineage>
        <taxon>Bacteria</taxon>
        <taxon>Pseudomonadati</taxon>
        <taxon>Bacteroidota</taxon>
        <taxon>Chitinophagia</taxon>
        <taxon>Chitinophagales</taxon>
        <taxon>Chitinophagaceae</taxon>
        <taxon>Pseudobacter</taxon>
    </lineage>
</organism>
<feature type="coiled-coil region" evidence="1">
    <location>
        <begin position="259"/>
        <end position="293"/>
    </location>
</feature>
<gene>
    <name evidence="3" type="ORF">P0Y53_05105</name>
</gene>
<dbReference type="EMBL" id="CP119311">
    <property type="protein sequence ID" value="WEK36874.1"/>
    <property type="molecule type" value="Genomic_DNA"/>
</dbReference>
<evidence type="ECO:0000256" key="1">
    <source>
        <dbReference type="SAM" id="Coils"/>
    </source>
</evidence>